<dbReference type="GO" id="GO:0043856">
    <property type="term" value="F:anti-sigma factor antagonist activity"/>
    <property type="evidence" value="ECO:0007669"/>
    <property type="project" value="InterPro"/>
</dbReference>
<dbReference type="PROSITE" id="PS50801">
    <property type="entry name" value="STAS"/>
    <property type="match status" value="1"/>
</dbReference>
<keyword evidence="5" id="KW-1185">Reference proteome</keyword>
<feature type="domain" description="STAS" evidence="3">
    <location>
        <begin position="14"/>
        <end position="125"/>
    </location>
</feature>
<dbReference type="InterPro" id="IPR002645">
    <property type="entry name" value="STAS_dom"/>
</dbReference>
<dbReference type="AlphaFoldDB" id="A0A7W7Q8J2"/>
<dbReference type="RefSeq" id="WP_184812727.1">
    <property type="nucleotide sequence ID" value="NZ_JACHJQ010000005.1"/>
</dbReference>
<evidence type="ECO:0000256" key="1">
    <source>
        <dbReference type="ARBA" id="ARBA00009013"/>
    </source>
</evidence>
<evidence type="ECO:0000313" key="5">
    <source>
        <dbReference type="Proteomes" id="UP000520767"/>
    </source>
</evidence>
<dbReference type="NCBIfam" id="TIGR00377">
    <property type="entry name" value="ant_ant_sig"/>
    <property type="match status" value="1"/>
</dbReference>
<sequence length="131" mass="13837">MSEQPETGVTPAGLDIVLRDGDNVVVVVVKGEIDMETAPVLREAIILGIGQTPGKPCVLDLTAVTFLGSAGLATLAEATQHAQALREPLRIVVDSNRPVIRPIQVSGLDDMLSLYHSVDEATRSGTERQGP</sequence>
<dbReference type="Pfam" id="PF01740">
    <property type="entry name" value="STAS"/>
    <property type="match status" value="1"/>
</dbReference>
<dbReference type="InterPro" id="IPR003658">
    <property type="entry name" value="Anti-sigma_ant"/>
</dbReference>
<dbReference type="EMBL" id="JACHJQ010000005">
    <property type="protein sequence ID" value="MBB4908591.1"/>
    <property type="molecule type" value="Genomic_DNA"/>
</dbReference>
<organism evidence="4 5">
    <name type="scientific">Actinophytocola algeriensis</name>
    <dbReference type="NCBI Taxonomy" id="1768010"/>
    <lineage>
        <taxon>Bacteria</taxon>
        <taxon>Bacillati</taxon>
        <taxon>Actinomycetota</taxon>
        <taxon>Actinomycetes</taxon>
        <taxon>Pseudonocardiales</taxon>
        <taxon>Pseudonocardiaceae</taxon>
    </lineage>
</organism>
<dbReference type="Gene3D" id="3.30.750.24">
    <property type="entry name" value="STAS domain"/>
    <property type="match status" value="1"/>
</dbReference>
<comment type="similarity">
    <text evidence="1 2">Belongs to the anti-sigma-factor antagonist family.</text>
</comment>
<proteinExistence type="inferred from homology"/>
<dbReference type="Proteomes" id="UP000520767">
    <property type="component" value="Unassembled WGS sequence"/>
</dbReference>
<evidence type="ECO:0000313" key="4">
    <source>
        <dbReference type="EMBL" id="MBB4908591.1"/>
    </source>
</evidence>
<name>A0A7W7Q8J2_9PSEU</name>
<dbReference type="PANTHER" id="PTHR33495:SF2">
    <property type="entry name" value="ANTI-SIGMA FACTOR ANTAGONIST TM_1081-RELATED"/>
    <property type="match status" value="1"/>
</dbReference>
<protein>
    <recommendedName>
        <fullName evidence="2">Anti-sigma factor antagonist</fullName>
    </recommendedName>
</protein>
<reference evidence="4 5" key="1">
    <citation type="submission" date="2020-08" db="EMBL/GenBank/DDBJ databases">
        <title>Genomic Encyclopedia of Type Strains, Phase III (KMG-III): the genomes of soil and plant-associated and newly described type strains.</title>
        <authorList>
            <person name="Whitman W."/>
        </authorList>
    </citation>
    <scope>NUCLEOTIDE SEQUENCE [LARGE SCALE GENOMIC DNA]</scope>
    <source>
        <strain evidence="4 5">CECT 8960</strain>
    </source>
</reference>
<evidence type="ECO:0000256" key="2">
    <source>
        <dbReference type="RuleBase" id="RU003749"/>
    </source>
</evidence>
<dbReference type="PANTHER" id="PTHR33495">
    <property type="entry name" value="ANTI-SIGMA FACTOR ANTAGONIST TM_1081-RELATED-RELATED"/>
    <property type="match status" value="1"/>
</dbReference>
<comment type="caution">
    <text evidence="4">The sequence shown here is derived from an EMBL/GenBank/DDBJ whole genome shotgun (WGS) entry which is preliminary data.</text>
</comment>
<dbReference type="InterPro" id="IPR036513">
    <property type="entry name" value="STAS_dom_sf"/>
</dbReference>
<dbReference type="CDD" id="cd07043">
    <property type="entry name" value="STAS_anti-anti-sigma_factors"/>
    <property type="match status" value="1"/>
</dbReference>
<accession>A0A7W7Q8J2</accession>
<gene>
    <name evidence="4" type="ORF">FHR82_004844</name>
</gene>
<evidence type="ECO:0000259" key="3">
    <source>
        <dbReference type="PROSITE" id="PS50801"/>
    </source>
</evidence>
<dbReference type="SUPFAM" id="SSF52091">
    <property type="entry name" value="SpoIIaa-like"/>
    <property type="match status" value="1"/>
</dbReference>